<keyword evidence="1" id="KW-0472">Membrane</keyword>
<feature type="transmembrane region" description="Helical" evidence="1">
    <location>
        <begin position="61"/>
        <end position="78"/>
    </location>
</feature>
<feature type="transmembrane region" description="Helical" evidence="1">
    <location>
        <begin position="21"/>
        <end position="41"/>
    </location>
</feature>
<sequence>MVRLNHAASYFMPLFCSTRPYIVVLSALSSISLFLLFYVSSELLLHEYDDPLMFKPNSQDYFRTFLLGLFSPFLYYFLKTFLFNINQRFLILNLIVDFPINDAFMLIILIGLAYPQVQDQEGTSHKNKECSWHIIPRQAYIFGISWALGEFTICIIGNLFNYQEMADLGGNNALTRQDSANWYSNNSISYKDDRGCGAENRHNFVKRSDITLSKCIGVRNDSSSISNNVYSSDYHPIKPLHSTSSAYGSIQQEFHENNIGANNELHIPDISQDDTIIMMNPIDNSLKLTTLDSEDLNFPMNDEDPILKRSFGYTWAIPNENTSTAAKSFTPVKKFVAFTSAYQLVMSIFLMVLVVGNNIMLTIGESLILSMYFVYVRGHEDLFTPIVNYFGSRTISNFILCVIIPLLFLNFIVNTAIYLRRELDDWFNDSQGEYDEDDQDAAKKRLALSRDYQHPLSVNYTAGDNSDAMNGAGHFALSPGQPLGDSTLYYGNSNSNYDNTTNEPAFLRFCKKLVKIWRALARNDSFVLGVMVSWSLAVFLTGIVSAVYI</sequence>
<keyword evidence="1" id="KW-1133">Transmembrane helix</keyword>
<evidence type="ECO:0000256" key="1">
    <source>
        <dbReference type="SAM" id="Phobius"/>
    </source>
</evidence>
<dbReference type="AlphaFoldDB" id="A0A6C1E4W8"/>
<feature type="transmembrane region" description="Helical" evidence="1">
    <location>
        <begin position="395"/>
        <end position="419"/>
    </location>
</feature>
<proteinExistence type="predicted"/>
<dbReference type="OrthoDB" id="4033420at2759"/>
<keyword evidence="1" id="KW-0812">Transmembrane</keyword>
<gene>
    <name evidence="2" type="ORF">GRS66_006530</name>
</gene>
<protein>
    <submittedName>
        <fullName evidence="2">Uncharacterized protein</fullName>
    </submittedName>
</protein>
<name>A0A6C1E4W8_SACPS</name>
<reference evidence="2 3" key="1">
    <citation type="journal article" date="2019" name="BMC Genomics">
        <title>Chromosome level assembly and comparative genome analysis confirm lager-brewing yeasts originated from a single hybridization.</title>
        <authorList>
            <person name="Salazar A.N."/>
            <person name="Gorter de Vries A.R."/>
            <person name="van den Broek M."/>
            <person name="Brouwers N."/>
            <person name="de la Torre Cortes P."/>
            <person name="Kuijpers N.G.A."/>
            <person name="Daran J.G."/>
            <person name="Abeel T."/>
        </authorList>
    </citation>
    <scope>NUCLEOTIDE SEQUENCE [LARGE SCALE GENOMIC DNA]</scope>
    <source>
        <strain evidence="2 3">CBS 1483</strain>
    </source>
</reference>
<dbReference type="EMBL" id="CP049001">
    <property type="protein sequence ID" value="QID84039.1"/>
    <property type="molecule type" value="Genomic_DNA"/>
</dbReference>
<evidence type="ECO:0000313" key="2">
    <source>
        <dbReference type="EMBL" id="QID84039.1"/>
    </source>
</evidence>
<feature type="transmembrane region" description="Helical" evidence="1">
    <location>
        <begin position="90"/>
        <end position="114"/>
    </location>
</feature>
<keyword evidence="3" id="KW-1185">Reference proteome</keyword>
<evidence type="ECO:0000313" key="3">
    <source>
        <dbReference type="Proteomes" id="UP000501346"/>
    </source>
</evidence>
<feature type="transmembrane region" description="Helical" evidence="1">
    <location>
        <begin position="525"/>
        <end position="548"/>
    </location>
</feature>
<organism evidence="2 3">
    <name type="scientific">Saccharomyces pastorianus</name>
    <name type="common">Lager yeast</name>
    <name type="synonym">Saccharomyces cerevisiae x Saccharomyces eubayanus</name>
    <dbReference type="NCBI Taxonomy" id="27292"/>
    <lineage>
        <taxon>Eukaryota</taxon>
        <taxon>Fungi</taxon>
        <taxon>Dikarya</taxon>
        <taxon>Ascomycota</taxon>
        <taxon>Saccharomycotina</taxon>
        <taxon>Saccharomycetes</taxon>
        <taxon>Saccharomycetales</taxon>
        <taxon>Saccharomycetaceae</taxon>
        <taxon>Saccharomyces</taxon>
    </lineage>
</organism>
<feature type="transmembrane region" description="Helical" evidence="1">
    <location>
        <begin position="139"/>
        <end position="160"/>
    </location>
</feature>
<accession>A0A6C1E4W8</accession>
<dbReference type="Proteomes" id="UP000501346">
    <property type="component" value="Chromosome SeIV-SeII"/>
</dbReference>
<feature type="transmembrane region" description="Helical" evidence="1">
    <location>
        <begin position="348"/>
        <end position="375"/>
    </location>
</feature>